<reference evidence="2 3" key="1">
    <citation type="submission" date="2018-12" db="EMBL/GenBank/DDBJ databases">
        <authorList>
            <consortium name="Pathogen Informatics"/>
        </authorList>
    </citation>
    <scope>NUCLEOTIDE SEQUENCE [LARGE SCALE GENOMIC DNA]</scope>
    <source>
        <strain evidence="2 3">NCTC11214</strain>
    </source>
</reference>
<dbReference type="SUPFAM" id="SSF54593">
    <property type="entry name" value="Glyoxalase/Bleomycin resistance protein/Dihydroxybiphenyl dioxygenase"/>
    <property type="match status" value="1"/>
</dbReference>
<dbReference type="Gene3D" id="3.30.720.110">
    <property type="match status" value="1"/>
</dbReference>
<protein>
    <submittedName>
        <fullName evidence="2">Glyoxalase-like domain</fullName>
    </submittedName>
</protein>
<feature type="binding site" evidence="1">
    <location>
        <position position="50"/>
    </location>
    <ligand>
        <name>D-alanylgriseoluteate</name>
        <dbReference type="ChEBI" id="CHEBI:167053"/>
    </ligand>
</feature>
<dbReference type="KEGG" id="sof:NCTC11214_04524"/>
<dbReference type="AlphaFoldDB" id="A0A3S4E624"/>
<dbReference type="InterPro" id="IPR026275">
    <property type="entry name" value="Glyoxalase/dOase/EhpR"/>
</dbReference>
<feature type="binding site" evidence="1">
    <location>
        <begin position="35"/>
        <end position="36"/>
    </location>
    <ligand>
        <name>D-alanylgriseoluteate</name>
        <dbReference type="ChEBI" id="CHEBI:167053"/>
    </ligand>
</feature>
<dbReference type="InterPro" id="IPR004360">
    <property type="entry name" value="Glyas_Fos-R_dOase_dom"/>
</dbReference>
<dbReference type="Gene3D" id="3.30.720.120">
    <property type="match status" value="1"/>
</dbReference>
<evidence type="ECO:0000313" key="3">
    <source>
        <dbReference type="Proteomes" id="UP000281391"/>
    </source>
</evidence>
<organism evidence="2 3">
    <name type="scientific">Serratia odorifera</name>
    <dbReference type="NCBI Taxonomy" id="618"/>
    <lineage>
        <taxon>Bacteria</taxon>
        <taxon>Pseudomonadati</taxon>
        <taxon>Pseudomonadota</taxon>
        <taxon>Gammaproteobacteria</taxon>
        <taxon>Enterobacterales</taxon>
        <taxon>Yersiniaceae</taxon>
        <taxon>Serratia</taxon>
    </lineage>
</organism>
<dbReference type="InterPro" id="IPR029068">
    <property type="entry name" value="Glyas_Bleomycin-R_OHBP_Dase"/>
</dbReference>
<dbReference type="Proteomes" id="UP000281391">
    <property type="component" value="Chromosome"/>
</dbReference>
<name>A0A3S4E624_SEROD</name>
<accession>A0A3S4E624</accession>
<proteinExistence type="predicted"/>
<dbReference type="PIRSF" id="PIRSF039020">
    <property type="entry name" value="EhpR"/>
    <property type="match status" value="1"/>
</dbReference>
<gene>
    <name evidence="2" type="ORF">NCTC11214_04524</name>
</gene>
<dbReference type="RefSeq" id="WP_004963250.1">
    <property type="nucleotide sequence ID" value="NZ_JAEKCK010000003.1"/>
</dbReference>
<dbReference type="EMBL" id="LR134117">
    <property type="protein sequence ID" value="VDZ63555.1"/>
    <property type="molecule type" value="Genomic_DNA"/>
</dbReference>
<evidence type="ECO:0000256" key="1">
    <source>
        <dbReference type="PIRSR" id="PIRSR039020-50"/>
    </source>
</evidence>
<dbReference type="InterPro" id="IPR037523">
    <property type="entry name" value="VOC_core"/>
</dbReference>
<dbReference type="PROSITE" id="PS51819">
    <property type="entry name" value="VOC"/>
    <property type="match status" value="1"/>
</dbReference>
<dbReference type="Pfam" id="PF00903">
    <property type="entry name" value="Glyoxalase"/>
    <property type="match status" value="1"/>
</dbReference>
<sequence length="122" mass="13825">MIAPGITILYVDQPESSAQFYSRLLGAAPVELSATFALWVTDNGFKLALWSKHDVQPEPTANAGGGELGFLCEQSEQVDALYRQWRDWQFEICQTPRQMAFGYCFMACDPDGHRLRVYTLNR</sequence>
<evidence type="ECO:0000313" key="2">
    <source>
        <dbReference type="EMBL" id="VDZ63555.1"/>
    </source>
</evidence>